<feature type="region of interest" description="Disordered" evidence="1">
    <location>
        <begin position="1"/>
        <end position="165"/>
    </location>
</feature>
<dbReference type="Proteomes" id="UP000184188">
    <property type="component" value="Unassembled WGS sequence"/>
</dbReference>
<keyword evidence="3" id="KW-1185">Reference proteome</keyword>
<sequence length="198" mass="21357">MSDAVAHANQGEFKPSVHSTAPMEQEGHQPGRKVAPADHRPEYRAETFPPGTAPASSSYQPNPVSDPGSQALNPLTDRAHGKEKVFTSAGLTLRGATSQDVHRGLGHPGSGMTNTEIRHDGQHGRKHQSHSLEGVGATREDKYERALPDQRGIEREEAMGGQHGNKGVAEELLSTSAETVAHEWKYEPGTKRGQSHIK</sequence>
<feature type="compositionally biased region" description="Basic and acidic residues" evidence="1">
    <location>
        <begin position="25"/>
        <end position="45"/>
    </location>
</feature>
<feature type="region of interest" description="Disordered" evidence="1">
    <location>
        <begin position="179"/>
        <end position="198"/>
    </location>
</feature>
<dbReference type="GeneID" id="34615984"/>
<evidence type="ECO:0000313" key="3">
    <source>
        <dbReference type="Proteomes" id="UP000184188"/>
    </source>
</evidence>
<reference evidence="3" key="1">
    <citation type="journal article" date="2017" name="Genome Biol.">
        <title>Comparative genomics reveals high biological diversity and specific adaptations in the industrially and medically important fungal genus Aspergillus.</title>
        <authorList>
            <person name="de Vries R.P."/>
            <person name="Riley R."/>
            <person name="Wiebenga A."/>
            <person name="Aguilar-Osorio G."/>
            <person name="Amillis S."/>
            <person name="Uchima C.A."/>
            <person name="Anderluh G."/>
            <person name="Asadollahi M."/>
            <person name="Askin M."/>
            <person name="Barry K."/>
            <person name="Battaglia E."/>
            <person name="Bayram O."/>
            <person name="Benocci T."/>
            <person name="Braus-Stromeyer S.A."/>
            <person name="Caldana C."/>
            <person name="Canovas D."/>
            <person name="Cerqueira G.C."/>
            <person name="Chen F."/>
            <person name="Chen W."/>
            <person name="Choi C."/>
            <person name="Clum A."/>
            <person name="Dos Santos R.A."/>
            <person name="Damasio A.R."/>
            <person name="Diallinas G."/>
            <person name="Emri T."/>
            <person name="Fekete E."/>
            <person name="Flipphi M."/>
            <person name="Freyberg S."/>
            <person name="Gallo A."/>
            <person name="Gournas C."/>
            <person name="Habgood R."/>
            <person name="Hainaut M."/>
            <person name="Harispe M.L."/>
            <person name="Henrissat B."/>
            <person name="Hilden K.S."/>
            <person name="Hope R."/>
            <person name="Hossain A."/>
            <person name="Karabika E."/>
            <person name="Karaffa L."/>
            <person name="Karanyi Z."/>
            <person name="Krasevec N."/>
            <person name="Kuo A."/>
            <person name="Kusch H."/>
            <person name="LaButti K."/>
            <person name="Lagendijk E.L."/>
            <person name="Lapidus A."/>
            <person name="Levasseur A."/>
            <person name="Lindquist E."/>
            <person name="Lipzen A."/>
            <person name="Logrieco A.F."/>
            <person name="MacCabe A."/>
            <person name="Maekelae M.R."/>
            <person name="Malavazi I."/>
            <person name="Melin P."/>
            <person name="Meyer V."/>
            <person name="Mielnichuk N."/>
            <person name="Miskei M."/>
            <person name="Molnar A.P."/>
            <person name="Mule G."/>
            <person name="Ngan C.Y."/>
            <person name="Orejas M."/>
            <person name="Orosz E."/>
            <person name="Ouedraogo J.P."/>
            <person name="Overkamp K.M."/>
            <person name="Park H.-S."/>
            <person name="Perrone G."/>
            <person name="Piumi F."/>
            <person name="Punt P.J."/>
            <person name="Ram A.F."/>
            <person name="Ramon A."/>
            <person name="Rauscher S."/>
            <person name="Record E."/>
            <person name="Riano-Pachon D.M."/>
            <person name="Robert V."/>
            <person name="Roehrig J."/>
            <person name="Ruller R."/>
            <person name="Salamov A."/>
            <person name="Salih N.S."/>
            <person name="Samson R.A."/>
            <person name="Sandor E."/>
            <person name="Sanguinetti M."/>
            <person name="Schuetze T."/>
            <person name="Sepcic K."/>
            <person name="Shelest E."/>
            <person name="Sherlock G."/>
            <person name="Sophianopoulou V."/>
            <person name="Squina F.M."/>
            <person name="Sun H."/>
            <person name="Susca A."/>
            <person name="Todd R.B."/>
            <person name="Tsang A."/>
            <person name="Unkles S.E."/>
            <person name="van de Wiele N."/>
            <person name="van Rossen-Uffink D."/>
            <person name="Oliveira J.V."/>
            <person name="Vesth T.C."/>
            <person name="Visser J."/>
            <person name="Yu J.-H."/>
            <person name="Zhou M."/>
            <person name="Andersen M.R."/>
            <person name="Archer D.B."/>
            <person name="Baker S.E."/>
            <person name="Benoit I."/>
            <person name="Brakhage A.A."/>
            <person name="Braus G.H."/>
            <person name="Fischer R."/>
            <person name="Frisvad J.C."/>
            <person name="Goldman G.H."/>
            <person name="Houbraken J."/>
            <person name="Oakley B."/>
            <person name="Pocsi I."/>
            <person name="Scazzocchio C."/>
            <person name="Seiboth B."/>
            <person name="vanKuyk P.A."/>
            <person name="Wortman J."/>
            <person name="Dyer P.S."/>
            <person name="Grigoriev I.V."/>
        </authorList>
    </citation>
    <scope>NUCLEOTIDE SEQUENCE [LARGE SCALE GENOMIC DNA]</scope>
    <source>
        <strain evidence="3">CBS 506.65</strain>
    </source>
</reference>
<feature type="compositionally biased region" description="Basic and acidic residues" evidence="1">
    <location>
        <begin position="180"/>
        <end position="190"/>
    </location>
</feature>
<dbReference type="AlphaFoldDB" id="A0A1L9SF25"/>
<dbReference type="EMBL" id="KV878344">
    <property type="protein sequence ID" value="OJJ45820.1"/>
    <property type="molecule type" value="Genomic_DNA"/>
</dbReference>
<feature type="compositionally biased region" description="Basic and acidic residues" evidence="1">
    <location>
        <begin position="138"/>
        <end position="158"/>
    </location>
</feature>
<accession>A0A1L9SF25</accession>
<dbReference type="VEuPathDB" id="FungiDB:ASPZODRAFT_68587"/>
<dbReference type="RefSeq" id="XP_022580330.1">
    <property type="nucleotide sequence ID" value="XM_022729520.1"/>
</dbReference>
<evidence type="ECO:0000313" key="2">
    <source>
        <dbReference type="EMBL" id="OJJ45820.1"/>
    </source>
</evidence>
<dbReference type="OrthoDB" id="3260716at2759"/>
<gene>
    <name evidence="2" type="ORF">ASPZODRAFT_68587</name>
</gene>
<name>A0A1L9SF25_9EURO</name>
<feature type="compositionally biased region" description="Polar residues" evidence="1">
    <location>
        <begin position="54"/>
        <end position="73"/>
    </location>
</feature>
<protein>
    <submittedName>
        <fullName evidence="2">Uncharacterized protein</fullName>
    </submittedName>
</protein>
<organism evidence="2 3">
    <name type="scientific">Penicilliopsis zonata CBS 506.65</name>
    <dbReference type="NCBI Taxonomy" id="1073090"/>
    <lineage>
        <taxon>Eukaryota</taxon>
        <taxon>Fungi</taxon>
        <taxon>Dikarya</taxon>
        <taxon>Ascomycota</taxon>
        <taxon>Pezizomycotina</taxon>
        <taxon>Eurotiomycetes</taxon>
        <taxon>Eurotiomycetidae</taxon>
        <taxon>Eurotiales</taxon>
        <taxon>Aspergillaceae</taxon>
        <taxon>Penicilliopsis</taxon>
    </lineage>
</organism>
<proteinExistence type="predicted"/>
<evidence type="ECO:0000256" key="1">
    <source>
        <dbReference type="SAM" id="MobiDB-lite"/>
    </source>
</evidence>